<dbReference type="PANTHER" id="PTHR30383">
    <property type="entry name" value="THIOESTERASE 1/PROTEASE 1/LYSOPHOSPHOLIPASE L1"/>
    <property type="match status" value="1"/>
</dbReference>
<dbReference type="Pfam" id="PF13472">
    <property type="entry name" value="Lipase_GDSL_2"/>
    <property type="match status" value="1"/>
</dbReference>
<keyword evidence="3" id="KW-1185">Reference proteome</keyword>
<dbReference type="RefSeq" id="WP_191715659.1">
    <property type="nucleotide sequence ID" value="NZ_JACSPU010000004.1"/>
</dbReference>
<protein>
    <recommendedName>
        <fullName evidence="1">SGNH hydrolase-type esterase domain-containing protein</fullName>
    </recommendedName>
</protein>
<dbReference type="EMBL" id="JACSPU010000004">
    <property type="protein sequence ID" value="MBD8015465.1"/>
    <property type="molecule type" value="Genomic_DNA"/>
</dbReference>
<dbReference type="InterPro" id="IPR013830">
    <property type="entry name" value="SGNH_hydro"/>
</dbReference>
<reference evidence="2 3" key="1">
    <citation type="submission" date="2020-08" db="EMBL/GenBank/DDBJ databases">
        <title>A Genomic Blueprint of the Chicken Gut Microbiome.</title>
        <authorList>
            <person name="Gilroy R."/>
            <person name="Ravi A."/>
            <person name="Getino M."/>
            <person name="Pursley I."/>
            <person name="Horton D.L."/>
            <person name="Alikhan N.-F."/>
            <person name="Baker D."/>
            <person name="Gharbi K."/>
            <person name="Hall N."/>
            <person name="Watson M."/>
            <person name="Adriaenssens E.M."/>
            <person name="Foster-Nyarko E."/>
            <person name="Jarju S."/>
            <person name="Secka A."/>
            <person name="Antonio M."/>
            <person name="Oren A."/>
            <person name="Chaudhuri R."/>
            <person name="La Ragione R.M."/>
            <person name="Hildebrand F."/>
            <person name="Pallen M.J."/>
        </authorList>
    </citation>
    <scope>NUCLEOTIDE SEQUENCE [LARGE SCALE GENOMIC DNA]</scope>
    <source>
        <strain evidence="2 3">Sa1BUA13</strain>
    </source>
</reference>
<evidence type="ECO:0000259" key="1">
    <source>
        <dbReference type="Pfam" id="PF13472"/>
    </source>
</evidence>
<accession>A0ABR8WEM2</accession>
<evidence type="ECO:0000313" key="2">
    <source>
        <dbReference type="EMBL" id="MBD8015465.1"/>
    </source>
</evidence>
<sequence>MSKFRSGALSRAPFFASKKQNTALDIENIVILGDSVAYGYGTKGGITNHLKETFPASRITNLGINGLTSSGLVQKMQTGSWQKPLQQADLVLLNIGGNDLLRGFRDGGAKGLVRQFAILKRTYRQNLLEIYAMLRKANDGVIIVQNNLYNSMKKEVQYFGFTNLLFRIWNTAIGEKGVIVSKTNAMGKNPAIWLDSIHPNEDGYKLMHELLLQTLSTTGFSIHPSKK</sequence>
<gene>
    <name evidence="2" type="ORF">H9630_11625</name>
</gene>
<name>A0ABR8WEM2_9BACL</name>
<organism evidence="2 3">
    <name type="scientific">Planococcus wigleyi</name>
    <dbReference type="NCBI Taxonomy" id="2762216"/>
    <lineage>
        <taxon>Bacteria</taxon>
        <taxon>Bacillati</taxon>
        <taxon>Bacillota</taxon>
        <taxon>Bacilli</taxon>
        <taxon>Bacillales</taxon>
        <taxon>Caryophanaceae</taxon>
        <taxon>Planococcus</taxon>
    </lineage>
</organism>
<dbReference type="PANTHER" id="PTHR30383:SF5">
    <property type="entry name" value="SGNH HYDROLASE-TYPE ESTERASE DOMAIN-CONTAINING PROTEIN"/>
    <property type="match status" value="1"/>
</dbReference>
<proteinExistence type="predicted"/>
<dbReference type="Proteomes" id="UP000658980">
    <property type="component" value="Unassembled WGS sequence"/>
</dbReference>
<evidence type="ECO:0000313" key="3">
    <source>
        <dbReference type="Proteomes" id="UP000658980"/>
    </source>
</evidence>
<comment type="caution">
    <text evidence="2">The sequence shown here is derived from an EMBL/GenBank/DDBJ whole genome shotgun (WGS) entry which is preliminary data.</text>
</comment>
<feature type="domain" description="SGNH hydrolase-type esterase" evidence="1">
    <location>
        <begin position="31"/>
        <end position="206"/>
    </location>
</feature>
<dbReference type="Gene3D" id="3.40.50.1110">
    <property type="entry name" value="SGNH hydrolase"/>
    <property type="match status" value="1"/>
</dbReference>
<dbReference type="SUPFAM" id="SSF52266">
    <property type="entry name" value="SGNH hydrolase"/>
    <property type="match status" value="1"/>
</dbReference>
<dbReference type="InterPro" id="IPR036514">
    <property type="entry name" value="SGNH_hydro_sf"/>
</dbReference>
<dbReference type="InterPro" id="IPR051532">
    <property type="entry name" value="Ester_Hydrolysis_Enzymes"/>
</dbReference>